<dbReference type="PROSITE" id="PS50987">
    <property type="entry name" value="HTH_ARSR_2"/>
    <property type="match status" value="1"/>
</dbReference>
<dbReference type="InterPro" id="IPR036388">
    <property type="entry name" value="WH-like_DNA-bd_sf"/>
</dbReference>
<dbReference type="AlphaFoldDB" id="A0A0W8EA38"/>
<gene>
    <name evidence="2" type="ORF">ASZ90_017053</name>
</gene>
<organism evidence="2">
    <name type="scientific">hydrocarbon metagenome</name>
    <dbReference type="NCBI Taxonomy" id="938273"/>
    <lineage>
        <taxon>unclassified sequences</taxon>
        <taxon>metagenomes</taxon>
        <taxon>ecological metagenomes</taxon>
    </lineage>
</organism>
<feature type="domain" description="HTH arsR-type" evidence="1">
    <location>
        <begin position="1"/>
        <end position="89"/>
    </location>
</feature>
<dbReference type="Gene3D" id="3.30.460.10">
    <property type="entry name" value="Beta Polymerase, domain 2"/>
    <property type="match status" value="1"/>
</dbReference>
<evidence type="ECO:0000313" key="2">
    <source>
        <dbReference type="EMBL" id="KUG05520.1"/>
    </source>
</evidence>
<dbReference type="CDD" id="cd00090">
    <property type="entry name" value="HTH_ARSR"/>
    <property type="match status" value="1"/>
</dbReference>
<reference evidence="2" key="1">
    <citation type="journal article" date="2015" name="Proc. Natl. Acad. Sci. U.S.A.">
        <title>Networks of energetic and metabolic interactions define dynamics in microbial communities.</title>
        <authorList>
            <person name="Embree M."/>
            <person name="Liu J.K."/>
            <person name="Al-Bassam M.M."/>
            <person name="Zengler K."/>
        </authorList>
    </citation>
    <scope>NUCLEOTIDE SEQUENCE</scope>
</reference>
<name>A0A0W8EA38_9ZZZZ</name>
<dbReference type="GO" id="GO:0016779">
    <property type="term" value="F:nucleotidyltransferase activity"/>
    <property type="evidence" value="ECO:0007669"/>
    <property type="project" value="InterPro"/>
</dbReference>
<accession>A0A0W8EA38</accession>
<dbReference type="SUPFAM" id="SSF81301">
    <property type="entry name" value="Nucleotidyltransferase"/>
    <property type="match status" value="1"/>
</dbReference>
<dbReference type="InterPro" id="IPR043519">
    <property type="entry name" value="NT_sf"/>
</dbReference>
<dbReference type="Pfam" id="PF01909">
    <property type="entry name" value="NTP_transf_2"/>
    <property type="match status" value="1"/>
</dbReference>
<dbReference type="InterPro" id="IPR036390">
    <property type="entry name" value="WH_DNA-bd_sf"/>
</dbReference>
<dbReference type="CDD" id="cd05403">
    <property type="entry name" value="NT_KNTase_like"/>
    <property type="match status" value="1"/>
</dbReference>
<dbReference type="InterPro" id="IPR002934">
    <property type="entry name" value="Polymerase_NTP_transf_dom"/>
</dbReference>
<dbReference type="Gene3D" id="1.10.10.10">
    <property type="entry name" value="Winged helix-like DNA-binding domain superfamily/Winged helix DNA-binding domain"/>
    <property type="match status" value="1"/>
</dbReference>
<sequence length="187" mass="21596">MLELLIPSRTRVKLLTLFLLNPGKEYYIREIERMTDENYAAIHSELTNLESLGLLTRQRRGKQIYFSVNQDFFLYHDLQQIVLKTEGASRTLRDQLLDLQGITCLFIFGSFAAGTAGADSDIDLFIVGDVEEDQVLPAVLAAERTLQREINYTLMTDREYHDRQQRQDPFVMNVLREPRVILAGCHD</sequence>
<proteinExistence type="predicted"/>
<dbReference type="SUPFAM" id="SSF46785">
    <property type="entry name" value="Winged helix' DNA-binding domain"/>
    <property type="match status" value="1"/>
</dbReference>
<dbReference type="InterPro" id="IPR001845">
    <property type="entry name" value="HTH_ArsR_DNA-bd_dom"/>
</dbReference>
<dbReference type="EMBL" id="LNQE01001809">
    <property type="protein sequence ID" value="KUG05520.1"/>
    <property type="molecule type" value="Genomic_DNA"/>
</dbReference>
<evidence type="ECO:0000259" key="1">
    <source>
        <dbReference type="PROSITE" id="PS50987"/>
    </source>
</evidence>
<dbReference type="InterPro" id="IPR011991">
    <property type="entry name" value="ArsR-like_HTH"/>
</dbReference>
<comment type="caution">
    <text evidence="2">The sequence shown here is derived from an EMBL/GenBank/DDBJ whole genome shotgun (WGS) entry which is preliminary data.</text>
</comment>
<protein>
    <recommendedName>
        <fullName evidence="1">HTH arsR-type domain-containing protein</fullName>
    </recommendedName>
</protein>
<dbReference type="GO" id="GO:0003700">
    <property type="term" value="F:DNA-binding transcription factor activity"/>
    <property type="evidence" value="ECO:0007669"/>
    <property type="project" value="InterPro"/>
</dbReference>